<comment type="similarity">
    <text evidence="2">Belongs to the type-1 OGG1 family.</text>
</comment>
<dbReference type="Proteomes" id="UP001301350">
    <property type="component" value="Unassembled WGS sequence"/>
</dbReference>
<dbReference type="EC" id="4.2.99.18" evidence="3"/>
<feature type="region of interest" description="Disordered" evidence="12">
    <location>
        <begin position="396"/>
        <end position="417"/>
    </location>
</feature>
<name>A0AAV9IW96_CYACA</name>
<evidence type="ECO:0000256" key="6">
    <source>
        <dbReference type="ARBA" id="ARBA00023204"/>
    </source>
</evidence>
<evidence type="ECO:0000256" key="9">
    <source>
        <dbReference type="ARBA" id="ARBA00023268"/>
    </source>
</evidence>
<dbReference type="PANTHER" id="PTHR10242:SF2">
    <property type="entry name" value="N-GLYCOSYLASE_DNA LYASE"/>
    <property type="match status" value="1"/>
</dbReference>
<keyword evidence="5" id="KW-0378">Hydrolase</keyword>
<keyword evidence="7" id="KW-0456">Lyase</keyword>
<organism evidence="14 15">
    <name type="scientific">Cyanidium caldarium</name>
    <name type="common">Red alga</name>
    <dbReference type="NCBI Taxonomy" id="2771"/>
    <lineage>
        <taxon>Eukaryota</taxon>
        <taxon>Rhodophyta</taxon>
        <taxon>Bangiophyceae</taxon>
        <taxon>Cyanidiales</taxon>
        <taxon>Cyanidiaceae</taxon>
        <taxon>Cyanidium</taxon>
    </lineage>
</organism>
<evidence type="ECO:0000256" key="11">
    <source>
        <dbReference type="ARBA" id="ARBA00044632"/>
    </source>
</evidence>
<evidence type="ECO:0000259" key="13">
    <source>
        <dbReference type="SMART" id="SM00478"/>
    </source>
</evidence>
<comment type="caution">
    <text evidence="14">The sequence shown here is derived from an EMBL/GenBank/DDBJ whole genome shotgun (WGS) entry which is preliminary data.</text>
</comment>
<dbReference type="Pfam" id="PF00730">
    <property type="entry name" value="HhH-GPD"/>
    <property type="match status" value="1"/>
</dbReference>
<evidence type="ECO:0000256" key="10">
    <source>
        <dbReference type="ARBA" id="ARBA00023295"/>
    </source>
</evidence>
<dbReference type="EMBL" id="JANCYW010000008">
    <property type="protein sequence ID" value="KAK4536436.1"/>
    <property type="molecule type" value="Genomic_DNA"/>
</dbReference>
<evidence type="ECO:0000256" key="5">
    <source>
        <dbReference type="ARBA" id="ARBA00022801"/>
    </source>
</evidence>
<dbReference type="Gene3D" id="1.10.340.30">
    <property type="entry name" value="Hypothetical protein, domain 2"/>
    <property type="match status" value="1"/>
</dbReference>
<dbReference type="FunFam" id="1.10.1670.10:FF:000005">
    <property type="entry name" value="N-glycosylase/DNA lyase OGG1"/>
    <property type="match status" value="1"/>
</dbReference>
<evidence type="ECO:0000256" key="8">
    <source>
        <dbReference type="ARBA" id="ARBA00023242"/>
    </source>
</evidence>
<dbReference type="GO" id="GO:0005634">
    <property type="term" value="C:nucleus"/>
    <property type="evidence" value="ECO:0007669"/>
    <property type="project" value="UniProtKB-SubCell"/>
</dbReference>
<feature type="region of interest" description="Disordered" evidence="12">
    <location>
        <begin position="36"/>
        <end position="60"/>
    </location>
</feature>
<comment type="catalytic activity">
    <reaction evidence="11">
        <text>2'-deoxyribonucleotide-(2'-deoxyribose 5'-phosphate)-2'-deoxyribonucleotide-DNA = a 3'-end 2'-deoxyribonucleotide-(2,3-dehydro-2,3-deoxyribose 5'-phosphate)-DNA + a 5'-end 5'-phospho-2'-deoxyribonucleoside-DNA + H(+)</text>
        <dbReference type="Rhea" id="RHEA:66592"/>
        <dbReference type="Rhea" id="RHEA-COMP:13180"/>
        <dbReference type="Rhea" id="RHEA-COMP:16897"/>
        <dbReference type="Rhea" id="RHEA-COMP:17067"/>
        <dbReference type="ChEBI" id="CHEBI:15378"/>
        <dbReference type="ChEBI" id="CHEBI:136412"/>
        <dbReference type="ChEBI" id="CHEBI:157695"/>
        <dbReference type="ChEBI" id="CHEBI:167181"/>
        <dbReference type="EC" id="4.2.99.18"/>
    </reaction>
</comment>
<feature type="compositionally biased region" description="Basic and acidic residues" evidence="12">
    <location>
        <begin position="45"/>
        <end position="60"/>
    </location>
</feature>
<keyword evidence="15" id="KW-1185">Reference proteome</keyword>
<keyword evidence="10" id="KW-0326">Glycosidase</keyword>
<accession>A0AAV9IW96</accession>
<dbReference type="GO" id="GO:0006285">
    <property type="term" value="P:base-excision repair, AP site formation"/>
    <property type="evidence" value="ECO:0007669"/>
    <property type="project" value="TreeGrafter"/>
</dbReference>
<comment type="subcellular location">
    <subcellularLocation>
        <location evidence="1">Nucleus</location>
    </subcellularLocation>
</comment>
<evidence type="ECO:0000256" key="12">
    <source>
        <dbReference type="SAM" id="MobiDB-lite"/>
    </source>
</evidence>
<keyword evidence="6" id="KW-0234">DNA repair</keyword>
<dbReference type="InterPro" id="IPR023170">
    <property type="entry name" value="HhH_base_excis_C"/>
</dbReference>
<gene>
    <name evidence="14" type="ORF">CDCA_CDCA08G2461</name>
</gene>
<dbReference type="GO" id="GO:0006289">
    <property type="term" value="P:nucleotide-excision repair"/>
    <property type="evidence" value="ECO:0007669"/>
    <property type="project" value="InterPro"/>
</dbReference>
<evidence type="ECO:0000313" key="15">
    <source>
        <dbReference type="Proteomes" id="UP001301350"/>
    </source>
</evidence>
<dbReference type="SUPFAM" id="SSF48150">
    <property type="entry name" value="DNA-glycosylase"/>
    <property type="match status" value="1"/>
</dbReference>
<dbReference type="Pfam" id="PF07934">
    <property type="entry name" value="OGG_N"/>
    <property type="match status" value="1"/>
</dbReference>
<dbReference type="InterPro" id="IPR012904">
    <property type="entry name" value="OGG_N"/>
</dbReference>
<reference evidence="14 15" key="1">
    <citation type="submission" date="2022-07" db="EMBL/GenBank/DDBJ databases">
        <title>Genome-wide signatures of adaptation to extreme environments.</title>
        <authorList>
            <person name="Cho C.H."/>
            <person name="Yoon H.S."/>
        </authorList>
    </citation>
    <scope>NUCLEOTIDE SEQUENCE [LARGE SCALE GENOMIC DNA]</scope>
    <source>
        <strain evidence="14 15">DBV 063 E5</strain>
    </source>
</reference>
<dbReference type="CDD" id="cd00056">
    <property type="entry name" value="ENDO3c"/>
    <property type="match status" value="1"/>
</dbReference>
<evidence type="ECO:0000313" key="14">
    <source>
        <dbReference type="EMBL" id="KAK4536436.1"/>
    </source>
</evidence>
<dbReference type="GO" id="GO:0034039">
    <property type="term" value="F:8-oxo-7,8-dihydroguanine DNA N-glycosylase activity"/>
    <property type="evidence" value="ECO:0007669"/>
    <property type="project" value="TreeGrafter"/>
</dbReference>
<dbReference type="Gene3D" id="3.30.310.40">
    <property type="match status" value="1"/>
</dbReference>
<sequence>MQRIAASGRQGGVARVQATVGGKRVVPRKRRAAASAAAVAALSTPDRKPSSSTPREKRGLLDDDPLACHFSAWFTVDVPLEELDLSLTLPAGQAFRWRSCAQGVRWYGVLGRQALQLERVDADCLRCRYAPMDTPSAIVRAQLHDFLRWHPDAPRLTALYRQWSAADTHFGQVAPYLAGARVLRHDPVECLFSFICSSNNNIKRISGMVTYLARRYGQPVIPARTAEDNHDVRTSYYTFPSVETLAQQATVDDLRQHGFGYRAEFVVQAARALQARGGTAYLLALRDESDRREVHRQLTALPGVGRKVASCVALLSLDCADDIPVDTHVWQIAVRSFAHAWHGKTLTEKRYDAIGDAFRERFGPYAGWAHNVLFAAELADYQQRLPEGMRVARRVPEAARRRTSPGKKERAVLESSV</sequence>
<dbReference type="GO" id="GO:0140078">
    <property type="term" value="F:class I DNA-(apurinic or apyrimidinic site) endonuclease activity"/>
    <property type="evidence" value="ECO:0007669"/>
    <property type="project" value="UniProtKB-EC"/>
</dbReference>
<keyword evidence="8" id="KW-0539">Nucleus</keyword>
<evidence type="ECO:0000256" key="4">
    <source>
        <dbReference type="ARBA" id="ARBA00022763"/>
    </source>
</evidence>
<protein>
    <recommendedName>
        <fullName evidence="3">DNA-(apurinic or apyrimidinic site) lyase</fullName>
        <ecNumber evidence="3">4.2.99.18</ecNumber>
    </recommendedName>
</protein>
<dbReference type="InterPro" id="IPR011257">
    <property type="entry name" value="DNA_glycosylase"/>
</dbReference>
<dbReference type="InterPro" id="IPR003265">
    <property type="entry name" value="HhH-GPD_domain"/>
</dbReference>
<evidence type="ECO:0000256" key="2">
    <source>
        <dbReference type="ARBA" id="ARBA00010679"/>
    </source>
</evidence>
<evidence type="ECO:0000256" key="3">
    <source>
        <dbReference type="ARBA" id="ARBA00012720"/>
    </source>
</evidence>
<dbReference type="SMART" id="SM00478">
    <property type="entry name" value="ENDO3c"/>
    <property type="match status" value="1"/>
</dbReference>
<keyword evidence="4" id="KW-0227">DNA damage</keyword>
<dbReference type="SUPFAM" id="SSF55945">
    <property type="entry name" value="TATA-box binding protein-like"/>
    <property type="match status" value="1"/>
</dbReference>
<dbReference type="InterPro" id="IPR052054">
    <property type="entry name" value="Oxidative_DNA_repair_enzyme"/>
</dbReference>
<evidence type="ECO:0000256" key="1">
    <source>
        <dbReference type="ARBA" id="ARBA00004123"/>
    </source>
</evidence>
<dbReference type="GO" id="GO:0003684">
    <property type="term" value="F:damaged DNA binding"/>
    <property type="evidence" value="ECO:0007669"/>
    <property type="project" value="InterPro"/>
</dbReference>
<feature type="domain" description="HhH-GPD" evidence="13">
    <location>
        <begin position="196"/>
        <end position="377"/>
    </location>
</feature>
<proteinExistence type="inferred from homology"/>
<dbReference type="PANTHER" id="PTHR10242">
    <property type="entry name" value="8-OXOGUANINE DNA GLYCOSYLASE"/>
    <property type="match status" value="1"/>
</dbReference>
<evidence type="ECO:0000256" key="7">
    <source>
        <dbReference type="ARBA" id="ARBA00023239"/>
    </source>
</evidence>
<keyword evidence="9" id="KW-0511">Multifunctional enzyme</keyword>
<dbReference type="Gene3D" id="1.10.1670.10">
    <property type="entry name" value="Helix-hairpin-Helix base-excision DNA repair enzymes (C-terminal)"/>
    <property type="match status" value="1"/>
</dbReference>
<dbReference type="AlphaFoldDB" id="A0AAV9IW96"/>